<proteinExistence type="predicted"/>
<keyword evidence="3" id="KW-1185">Reference proteome</keyword>
<evidence type="ECO:0000256" key="1">
    <source>
        <dbReference type="SAM" id="MobiDB-lite"/>
    </source>
</evidence>
<evidence type="ECO:0000313" key="2">
    <source>
        <dbReference type="EMBL" id="MBB5226158.1"/>
    </source>
</evidence>
<accession>A0A7W8LM95</accession>
<organism evidence="2 3">
    <name type="scientific">Treponema ruminis</name>
    <dbReference type="NCBI Taxonomy" id="744515"/>
    <lineage>
        <taxon>Bacteria</taxon>
        <taxon>Pseudomonadati</taxon>
        <taxon>Spirochaetota</taxon>
        <taxon>Spirochaetia</taxon>
        <taxon>Spirochaetales</taxon>
        <taxon>Treponemataceae</taxon>
        <taxon>Treponema</taxon>
    </lineage>
</organism>
<gene>
    <name evidence="2" type="ORF">HNP76_001526</name>
</gene>
<dbReference type="EMBL" id="JACHFQ010000004">
    <property type="protein sequence ID" value="MBB5226158.1"/>
    <property type="molecule type" value="Genomic_DNA"/>
</dbReference>
<feature type="region of interest" description="Disordered" evidence="1">
    <location>
        <begin position="1"/>
        <end position="20"/>
    </location>
</feature>
<dbReference type="Proteomes" id="UP000518887">
    <property type="component" value="Unassembled WGS sequence"/>
</dbReference>
<comment type="caution">
    <text evidence="2">The sequence shown here is derived from an EMBL/GenBank/DDBJ whole genome shotgun (WGS) entry which is preliminary data.</text>
</comment>
<feature type="compositionally biased region" description="Basic and acidic residues" evidence="1">
    <location>
        <begin position="1"/>
        <end position="12"/>
    </location>
</feature>
<dbReference type="RefSeq" id="WP_184659150.1">
    <property type="nucleotide sequence ID" value="NZ_CP031518.1"/>
</dbReference>
<sequence>MTSEHSSSETHSKPVSQVLPANAVVPYVTQGKDLSPFSYPDLQNLN</sequence>
<evidence type="ECO:0000313" key="3">
    <source>
        <dbReference type="Proteomes" id="UP000518887"/>
    </source>
</evidence>
<reference evidence="2 3" key="1">
    <citation type="submission" date="2020-08" db="EMBL/GenBank/DDBJ databases">
        <title>Genomic Encyclopedia of Type Strains, Phase IV (KMG-IV): sequencing the most valuable type-strain genomes for metagenomic binning, comparative biology and taxonomic classification.</title>
        <authorList>
            <person name="Goeker M."/>
        </authorList>
    </citation>
    <scope>NUCLEOTIDE SEQUENCE [LARGE SCALE GENOMIC DNA]</scope>
    <source>
        <strain evidence="2 3">DSM 103462</strain>
    </source>
</reference>
<name>A0A7W8LM95_9SPIR</name>
<dbReference type="AlphaFoldDB" id="A0A7W8LM95"/>
<protein>
    <submittedName>
        <fullName evidence="2">Uncharacterized protein</fullName>
    </submittedName>
</protein>